<evidence type="ECO:0000313" key="1">
    <source>
        <dbReference type="EMBL" id="TWS25588.1"/>
    </source>
</evidence>
<keyword evidence="2" id="KW-1185">Reference proteome</keyword>
<reference evidence="1 2" key="1">
    <citation type="submission" date="2019-06" db="EMBL/GenBank/DDBJ databases">
        <title>Tsukamurella conjunctivitidis sp. nov., Tsukamurella assacharolytica sp. nov. and Tsukamurella sputae sp. nov. isolated from patients with conjunctivitis, bacteraemia (lymphoma) and respiratory infection (sputum) in Hong Kong.</title>
        <authorList>
            <person name="Teng J.L.L."/>
            <person name="Lee H.H."/>
            <person name="Fong J.Y.H."/>
            <person name="Fok K.M.N."/>
            <person name="Lau S.K.P."/>
            <person name="Woo P.C.Y."/>
        </authorList>
    </citation>
    <scope>NUCLEOTIDE SEQUENCE [LARGE SCALE GENOMIC DNA]</scope>
    <source>
        <strain evidence="1 2">HKU72</strain>
    </source>
</reference>
<dbReference type="AlphaFoldDB" id="A0A5C5RSR8"/>
<evidence type="ECO:0000313" key="2">
    <source>
        <dbReference type="Proteomes" id="UP000319375"/>
    </source>
</evidence>
<dbReference type="Proteomes" id="UP000319375">
    <property type="component" value="Unassembled WGS sequence"/>
</dbReference>
<name>A0A5C5RSR8_9ACTN</name>
<proteinExistence type="predicted"/>
<sequence length="73" mass="8569">MLSQSSREWIDEAMAHNNAHDGEVWMRQRTREAHQAFDRLPLWDFSNVDAQGWLTRHEQSVYCLPEALVRSAS</sequence>
<comment type="caution">
    <text evidence="1">The sequence shown here is derived from an EMBL/GenBank/DDBJ whole genome shotgun (WGS) entry which is preliminary data.</text>
</comment>
<accession>A0A5C5RSR8</accession>
<gene>
    <name evidence="1" type="ORF">FK530_22990</name>
</gene>
<organism evidence="1 2">
    <name type="scientific">Tsukamurella conjunctivitidis</name>
    <dbReference type="NCBI Taxonomy" id="2592068"/>
    <lineage>
        <taxon>Bacteria</taxon>
        <taxon>Bacillati</taxon>
        <taxon>Actinomycetota</taxon>
        <taxon>Actinomycetes</taxon>
        <taxon>Mycobacteriales</taxon>
        <taxon>Tsukamurellaceae</taxon>
        <taxon>Tsukamurella</taxon>
    </lineage>
</organism>
<protein>
    <submittedName>
        <fullName evidence="1">Uncharacterized protein</fullName>
    </submittedName>
</protein>
<dbReference type="RefSeq" id="WP_146489262.1">
    <property type="nucleotide sequence ID" value="NZ_VIGX01000026.1"/>
</dbReference>
<dbReference type="EMBL" id="VIGX01000026">
    <property type="protein sequence ID" value="TWS25588.1"/>
    <property type="molecule type" value="Genomic_DNA"/>
</dbReference>